<dbReference type="GO" id="GO:0005829">
    <property type="term" value="C:cytosol"/>
    <property type="evidence" value="ECO:0007669"/>
    <property type="project" value="TreeGrafter"/>
</dbReference>
<proteinExistence type="predicted"/>
<reference evidence="1 2" key="1">
    <citation type="submission" date="2020-05" db="EMBL/GenBank/DDBJ databases">
        <title>Aquirufa sp. strain 15G-AUS-rot a new Aquirufa species.</title>
        <authorList>
            <person name="Pitt A."/>
            <person name="Hahn M.W."/>
        </authorList>
    </citation>
    <scope>NUCLEOTIDE SEQUENCE [LARGE SCALE GENOMIC DNA]</scope>
    <source>
        <strain evidence="1 2">15G-AUS-rot</strain>
    </source>
</reference>
<organism evidence="1 2">
    <name type="scientific">Aquiluna borgnonia</name>
    <dbReference type="NCBI Taxonomy" id="2499157"/>
    <lineage>
        <taxon>Bacteria</taxon>
        <taxon>Bacillati</taxon>
        <taxon>Actinomycetota</taxon>
        <taxon>Actinomycetes</taxon>
        <taxon>Micrococcales</taxon>
        <taxon>Microbacteriaceae</taxon>
        <taxon>Luna cluster</taxon>
        <taxon>Luna-1 subcluster</taxon>
        <taxon>Aquiluna</taxon>
    </lineage>
</organism>
<protein>
    <submittedName>
        <fullName evidence="1">Peroxide stress protein YaaA</fullName>
    </submittedName>
</protein>
<dbReference type="Proteomes" id="UP000501003">
    <property type="component" value="Chromosome"/>
</dbReference>
<keyword evidence="2" id="KW-1185">Reference proteome</keyword>
<dbReference type="GO" id="GO:0033194">
    <property type="term" value="P:response to hydroperoxide"/>
    <property type="evidence" value="ECO:0007669"/>
    <property type="project" value="TreeGrafter"/>
</dbReference>
<dbReference type="PANTHER" id="PTHR30283">
    <property type="entry name" value="PEROXIDE STRESS RESPONSE PROTEIN YAAA"/>
    <property type="match status" value="1"/>
</dbReference>
<gene>
    <name evidence="1" type="primary">yaaA</name>
    <name evidence="1" type="ORF">HRU87_04780</name>
</gene>
<dbReference type="Pfam" id="PF03883">
    <property type="entry name" value="H2O2_YaaD"/>
    <property type="match status" value="1"/>
</dbReference>
<dbReference type="PANTHER" id="PTHR30283:SF4">
    <property type="entry name" value="PEROXIDE STRESS RESISTANCE PROTEIN YAAA"/>
    <property type="match status" value="1"/>
</dbReference>
<accession>A0A7D4UDG4</accession>
<evidence type="ECO:0000313" key="1">
    <source>
        <dbReference type="EMBL" id="QKJ25494.1"/>
    </source>
</evidence>
<dbReference type="RefSeq" id="WP_173493791.1">
    <property type="nucleotide sequence ID" value="NZ_CP054056.1"/>
</dbReference>
<dbReference type="InterPro" id="IPR005583">
    <property type="entry name" value="YaaA"/>
</dbReference>
<name>A0A7D4UDG4_9MICO</name>
<evidence type="ECO:0000313" key="2">
    <source>
        <dbReference type="Proteomes" id="UP000501003"/>
    </source>
</evidence>
<dbReference type="AlphaFoldDB" id="A0A7D4UDG4"/>
<dbReference type="EMBL" id="CP054056">
    <property type="protein sequence ID" value="QKJ25494.1"/>
    <property type="molecule type" value="Genomic_DNA"/>
</dbReference>
<sequence length="244" mass="26866">MLILLPPSETKRSGGVGISMNRQAIIWAALDPARDLLIQKLSRELKSKTKAIAALKLGKNPEADLLAMRNLMQAPTMPAIERYTGTLYDALDYQTLSDSAKQRVRTNLFIQSALFGLLPASEHIPYYRFSAGAKVPGVNLAKLWQQAHEAVWPRMIGPILDMRSKSYAALNPIPDRESYFVEVLDAKSGKALNHFNKKAKGAFVRAALENNLESAQQIPEIAKLAGLSARQLGDLIELSVPEGF</sequence>
<dbReference type="KEGG" id="aqg:HRU87_04780"/>